<gene>
    <name evidence="2" type="ORF">C5167_007952</name>
</gene>
<name>A0A4Y7JW37_PAPSO</name>
<dbReference type="STRING" id="3469.A0A4Y7JW37"/>
<proteinExistence type="predicted"/>
<evidence type="ECO:0000313" key="3">
    <source>
        <dbReference type="Proteomes" id="UP000316621"/>
    </source>
</evidence>
<dbReference type="Gramene" id="RZC64262">
    <property type="protein sequence ID" value="RZC64262"/>
    <property type="gene ID" value="C5167_007952"/>
</dbReference>
<accession>A0A4Y7JW37</accession>
<dbReference type="AlphaFoldDB" id="A0A4Y7JW37"/>
<dbReference type="Proteomes" id="UP000316621">
    <property type="component" value="Chromosome 6"/>
</dbReference>
<dbReference type="PANTHER" id="PTHR33240:SF15">
    <property type="entry name" value="GAG-PRO-LIKE PROTEIN"/>
    <property type="match status" value="1"/>
</dbReference>
<protein>
    <submittedName>
        <fullName evidence="2">Uncharacterized protein</fullName>
    </submittedName>
</protein>
<reference evidence="2 3" key="1">
    <citation type="journal article" date="2018" name="Science">
        <title>The opium poppy genome and morphinan production.</title>
        <authorList>
            <person name="Guo L."/>
            <person name="Winzer T."/>
            <person name="Yang X."/>
            <person name="Li Y."/>
            <person name="Ning Z."/>
            <person name="He Z."/>
            <person name="Teodor R."/>
            <person name="Lu Y."/>
            <person name="Bowser T.A."/>
            <person name="Graham I.A."/>
            <person name="Ye K."/>
        </authorList>
    </citation>
    <scope>NUCLEOTIDE SEQUENCE [LARGE SCALE GENOMIC DNA]</scope>
    <source>
        <strain evidence="3">cv. HN1</strain>
        <tissue evidence="2">Leaves</tissue>
    </source>
</reference>
<dbReference type="CDD" id="cd00303">
    <property type="entry name" value="retropepsin_like"/>
    <property type="match status" value="1"/>
</dbReference>
<feature type="region of interest" description="Disordered" evidence="1">
    <location>
        <begin position="139"/>
        <end position="159"/>
    </location>
</feature>
<dbReference type="PANTHER" id="PTHR33240">
    <property type="entry name" value="OS08G0508500 PROTEIN"/>
    <property type="match status" value="1"/>
</dbReference>
<sequence>MSYRLFVSMSAPENLSDFRREGYNIEDAMRDGAYLGFLIGQSSTKKKEVNYVNPTLARLTYIKPGGKAPITETFLQDKGKQYVEKRWIRNRVFSELNGEIGNFLPVFNFGIPNPYLTPNLGVTMSQRCVVTTRARDTTPIHGATKQPNIHQKPLPAHPGNRGINFIETYDAEERQPSLISERTTKESTKSTPDANIRKRCNIRQGEEYSSSLPTVLARGNPTQIRPNNQQEAIKEDNFLIEQLRKTKADISIWGLLDASTSQRQSLPESLSLMHVLTGITPNELVHLIVQDARPGSITFTNDDLPPKGRDQNKGLYITIGWGNMIVPYVFMDNGAGVNICTLKEAKKMGIDMRCITKADESYLTVRSFNNGKRTGIGELTIEIWVGPIKTYATFLSMDISASFNFLLGRLWMHKNGIGASSLYQKVRFCMGNKLITIHGDYGENEIRSHQVFVNMVPEIHN</sequence>
<evidence type="ECO:0000256" key="1">
    <source>
        <dbReference type="SAM" id="MobiDB-lite"/>
    </source>
</evidence>
<dbReference type="EMBL" id="CM010720">
    <property type="protein sequence ID" value="RZC64262.1"/>
    <property type="molecule type" value="Genomic_DNA"/>
</dbReference>
<keyword evidence="3" id="KW-1185">Reference proteome</keyword>
<organism evidence="2 3">
    <name type="scientific">Papaver somniferum</name>
    <name type="common">Opium poppy</name>
    <dbReference type="NCBI Taxonomy" id="3469"/>
    <lineage>
        <taxon>Eukaryota</taxon>
        <taxon>Viridiplantae</taxon>
        <taxon>Streptophyta</taxon>
        <taxon>Embryophyta</taxon>
        <taxon>Tracheophyta</taxon>
        <taxon>Spermatophyta</taxon>
        <taxon>Magnoliopsida</taxon>
        <taxon>Ranunculales</taxon>
        <taxon>Papaveraceae</taxon>
        <taxon>Papaveroideae</taxon>
        <taxon>Papaver</taxon>
    </lineage>
</organism>
<evidence type="ECO:0000313" key="2">
    <source>
        <dbReference type="EMBL" id="RZC64262.1"/>
    </source>
</evidence>